<dbReference type="EMBL" id="CABITT030000001">
    <property type="protein sequence ID" value="VVA90481.1"/>
    <property type="molecule type" value="Genomic_DNA"/>
</dbReference>
<gene>
    <name evidence="2" type="ORF">ANE_LOCUS926</name>
</gene>
<proteinExistence type="predicted"/>
<dbReference type="OrthoDB" id="1938854at2759"/>
<dbReference type="PANTHER" id="PTHR46086">
    <property type="entry name" value="ALPHA/BETA-HYDROLASES SUPERFAMILY PROTEIN"/>
    <property type="match status" value="1"/>
</dbReference>
<accession>A0A565AM46</accession>
<keyword evidence="1" id="KW-1133">Transmembrane helix</keyword>
<evidence type="ECO:0000313" key="2">
    <source>
        <dbReference type="EMBL" id="VVA90481.1"/>
    </source>
</evidence>
<keyword evidence="1" id="KW-0812">Transmembrane</keyword>
<evidence type="ECO:0000256" key="1">
    <source>
        <dbReference type="SAM" id="Phobius"/>
    </source>
</evidence>
<dbReference type="InterPro" id="IPR044819">
    <property type="entry name" value="OBL-like"/>
</dbReference>
<name>A0A565AM46_9BRAS</name>
<protein>
    <submittedName>
        <fullName evidence="2">Uncharacterized protein</fullName>
    </submittedName>
</protein>
<dbReference type="GO" id="GO:0006629">
    <property type="term" value="P:lipid metabolic process"/>
    <property type="evidence" value="ECO:0007669"/>
    <property type="project" value="InterPro"/>
</dbReference>
<evidence type="ECO:0000313" key="3">
    <source>
        <dbReference type="Proteomes" id="UP000489600"/>
    </source>
</evidence>
<organism evidence="2 3">
    <name type="scientific">Arabis nemorensis</name>
    <dbReference type="NCBI Taxonomy" id="586526"/>
    <lineage>
        <taxon>Eukaryota</taxon>
        <taxon>Viridiplantae</taxon>
        <taxon>Streptophyta</taxon>
        <taxon>Embryophyta</taxon>
        <taxon>Tracheophyta</taxon>
        <taxon>Spermatophyta</taxon>
        <taxon>Magnoliopsida</taxon>
        <taxon>eudicotyledons</taxon>
        <taxon>Gunneridae</taxon>
        <taxon>Pentapetalae</taxon>
        <taxon>rosids</taxon>
        <taxon>malvids</taxon>
        <taxon>Brassicales</taxon>
        <taxon>Brassicaceae</taxon>
        <taxon>Arabideae</taxon>
        <taxon>Arabis</taxon>
    </lineage>
</organism>
<comment type="caution">
    <text evidence="2">The sequence shown here is derived from an EMBL/GenBank/DDBJ whole genome shotgun (WGS) entry which is preliminary data.</text>
</comment>
<dbReference type="Proteomes" id="UP000489600">
    <property type="component" value="Unassembled WGS sequence"/>
</dbReference>
<keyword evidence="3" id="KW-1185">Reference proteome</keyword>
<feature type="transmembrane region" description="Helical" evidence="1">
    <location>
        <begin position="56"/>
        <end position="76"/>
    </location>
</feature>
<dbReference type="AlphaFoldDB" id="A0A565AM46"/>
<dbReference type="PANTHER" id="PTHR46086:SF3">
    <property type="entry name" value="TRIACYLGLYCEROL LIPASE OBL1"/>
    <property type="match status" value="1"/>
</dbReference>
<reference evidence="2" key="1">
    <citation type="submission" date="2019-07" db="EMBL/GenBank/DDBJ databases">
        <authorList>
            <person name="Dittberner H."/>
        </authorList>
    </citation>
    <scope>NUCLEOTIDE SEQUENCE [LARGE SCALE GENOMIC DNA]</scope>
</reference>
<dbReference type="GO" id="GO:0004806">
    <property type="term" value="F:triacylglycerol lipase activity"/>
    <property type="evidence" value="ECO:0007669"/>
    <property type="project" value="InterPro"/>
</dbReference>
<keyword evidence="1" id="KW-0472">Membrane</keyword>
<sequence>MCVSSKEKFLESVEYISRSSMVIDEEAEDHRWVIMVSILVRKIIGLLRTPMEYTGFIVDFLLNLFSANGGFLGLLFGRIDMYKGWNFVEHLESMDLVNSDSSESVRLEPGSSGLMDLCVMASKLAYENAKEDFISFVLFQHYQMHYDFGGGCSIS</sequence>